<keyword evidence="12" id="KW-1185">Reference proteome</keyword>
<dbReference type="EMBL" id="CP133270">
    <property type="protein sequence ID" value="WVX66179.1"/>
    <property type="molecule type" value="Genomic_DNA"/>
</dbReference>
<dbReference type="Gene3D" id="3.10.20.70">
    <property type="entry name" value="Glutamine synthetase, N-terminal domain"/>
    <property type="match status" value="1"/>
</dbReference>
<name>A0ABZ2C5E8_9PROT</name>
<evidence type="ECO:0000256" key="1">
    <source>
        <dbReference type="ARBA" id="ARBA00001946"/>
    </source>
</evidence>
<feature type="domain" description="GS beta-grasp" evidence="9">
    <location>
        <begin position="15"/>
        <end position="99"/>
    </location>
</feature>
<dbReference type="Pfam" id="PF00120">
    <property type="entry name" value="Gln-synt_C"/>
    <property type="match status" value="1"/>
</dbReference>
<dbReference type="Pfam" id="PF03951">
    <property type="entry name" value="Gln-synt_N"/>
    <property type="match status" value="1"/>
</dbReference>
<proteinExistence type="inferred from homology"/>
<evidence type="ECO:0000313" key="12">
    <source>
        <dbReference type="Proteomes" id="UP001330434"/>
    </source>
</evidence>
<evidence type="ECO:0000256" key="2">
    <source>
        <dbReference type="ARBA" id="ARBA00003117"/>
    </source>
</evidence>
<evidence type="ECO:0000256" key="4">
    <source>
        <dbReference type="ARBA" id="ARBA00011258"/>
    </source>
</evidence>
<protein>
    <recommendedName>
        <fullName evidence="8">Glutamine synthetase</fullName>
        <ecNumber evidence="8">6.3.1.2</ecNumber>
    </recommendedName>
</protein>
<dbReference type="PANTHER" id="PTHR43407:SF2">
    <property type="entry name" value="GLUTAMINE SYNTHETASE"/>
    <property type="match status" value="1"/>
</dbReference>
<keyword evidence="8" id="KW-0547">Nucleotide-binding</keyword>
<dbReference type="EC" id="6.3.1.2" evidence="8"/>
<sequence>MSSSLKNTLSLIEDKNIEYVDFRFTDTLDVWHHVSFHASCVDEELLGKGVMFDGSSIPGWKGIEDSDMLMCPDLETAVMDPFTAHSTLNIICDVIEPTTGGAYRRDPRGVAKRAEKYIIDSGIADRAYFGPEPEFFIFDDVRYGVEMNKGFYYLDSSEGPYNSGRKEPNGNLANRTDVKGGYFPVGPVDQIHDMRAEMLSTMQAMGLEVEKHHHEVAPSQHELGFKYSTLTKTADHLQVYKYVIKNVAQIYGKTATFMPKPIYKDNGSGMHVHQSLWMKDKPLFMGDAYADLSEMALYYIGGIIRHGKALNAFTNPTTNSYKRLVPGYEAPVMLAYAARNRSAAIRVPFTPSKKAKRIEVRFPDPAANPYLAFAAMLMAGLDGIKNKIHPGDAHEANLYDERMSHGIPTVSASLREALESLDHSRDFLNAGGVFCNELIDGFIELKMQEAKALEMTPQPIEFKMYYGV</sequence>
<dbReference type="PANTHER" id="PTHR43407">
    <property type="entry name" value="GLUTAMINE SYNTHETASE"/>
    <property type="match status" value="1"/>
</dbReference>
<dbReference type="Gene3D" id="3.30.590.10">
    <property type="entry name" value="Glutamine synthetase/guanido kinase, catalytic domain"/>
    <property type="match status" value="1"/>
</dbReference>
<dbReference type="SMART" id="SM01230">
    <property type="entry name" value="Gln-synt_C"/>
    <property type="match status" value="1"/>
</dbReference>
<dbReference type="InterPro" id="IPR036651">
    <property type="entry name" value="Gln_synt_N_sf"/>
</dbReference>
<keyword evidence="8" id="KW-0067">ATP-binding</keyword>
<accession>A0ABZ2C5E8</accession>
<dbReference type="SUPFAM" id="SSF54368">
    <property type="entry name" value="Glutamine synthetase, N-terminal domain"/>
    <property type="match status" value="1"/>
</dbReference>
<dbReference type="PROSITE" id="PS51986">
    <property type="entry name" value="GS_BETA_GRASP"/>
    <property type="match status" value="1"/>
</dbReference>
<dbReference type="InterPro" id="IPR027303">
    <property type="entry name" value="Gln_synth_gly_rich_site"/>
</dbReference>
<dbReference type="NCBIfam" id="TIGR00653">
    <property type="entry name" value="GlnA"/>
    <property type="match status" value="1"/>
</dbReference>
<feature type="domain" description="GS catalytic" evidence="10">
    <location>
        <begin position="107"/>
        <end position="468"/>
    </location>
</feature>
<dbReference type="PROSITE" id="PS51987">
    <property type="entry name" value="GS_CATALYTIC"/>
    <property type="match status" value="1"/>
</dbReference>
<evidence type="ECO:0000259" key="9">
    <source>
        <dbReference type="PROSITE" id="PS51986"/>
    </source>
</evidence>
<dbReference type="InterPro" id="IPR008146">
    <property type="entry name" value="Gln_synth_cat_dom"/>
</dbReference>
<dbReference type="PROSITE" id="PS00180">
    <property type="entry name" value="GLNA_1"/>
    <property type="match status" value="1"/>
</dbReference>
<comment type="subunit">
    <text evidence="4">Oligomer of 12 subunits arranged in the form of two hexameric ring.</text>
</comment>
<gene>
    <name evidence="11" type="ORF">Bealeia1_00352</name>
</gene>
<evidence type="ECO:0000256" key="5">
    <source>
        <dbReference type="ARBA" id="ARBA00023231"/>
    </source>
</evidence>
<dbReference type="InterPro" id="IPR008147">
    <property type="entry name" value="Gln_synt_N"/>
</dbReference>
<dbReference type="PROSITE" id="PS00181">
    <property type="entry name" value="GLNA_ATP"/>
    <property type="match status" value="1"/>
</dbReference>
<evidence type="ECO:0000256" key="3">
    <source>
        <dbReference type="ARBA" id="ARBA00009897"/>
    </source>
</evidence>
<evidence type="ECO:0000259" key="10">
    <source>
        <dbReference type="PROSITE" id="PS51987"/>
    </source>
</evidence>
<keyword evidence="8" id="KW-0436">Ligase</keyword>
<dbReference type="Proteomes" id="UP001330434">
    <property type="component" value="Chromosome"/>
</dbReference>
<evidence type="ECO:0000256" key="7">
    <source>
        <dbReference type="RuleBase" id="RU000384"/>
    </source>
</evidence>
<evidence type="ECO:0000256" key="8">
    <source>
        <dbReference type="RuleBase" id="RU004356"/>
    </source>
</evidence>
<dbReference type="RefSeq" id="WP_331256701.1">
    <property type="nucleotide sequence ID" value="NZ_CP133270.1"/>
</dbReference>
<comment type="similarity">
    <text evidence="3 6 7">Belongs to the glutamine synthetase family.</text>
</comment>
<dbReference type="InterPro" id="IPR027302">
    <property type="entry name" value="Gln_synth_N_conserv_site"/>
</dbReference>
<reference evidence="11 12" key="1">
    <citation type="journal article" date="2024" name="Environ. Microbiol.">
        <title>Novel evolutionary insights on the interactions of the Holosporales (Alphaproteobacteria) with eukaryotic hosts from comparative genomics.</title>
        <authorList>
            <person name="Giovannini M."/>
            <person name="Petroni G."/>
            <person name="Castelli M."/>
        </authorList>
    </citation>
    <scope>NUCLEOTIDE SEQUENCE [LARGE SCALE GENOMIC DNA]</scope>
    <source>
        <strain evidence="11 12">US_Bl 15I1</strain>
    </source>
</reference>
<keyword evidence="5" id="KW-0535">Nitrogen fixation</keyword>
<dbReference type="InterPro" id="IPR014746">
    <property type="entry name" value="Gln_synth/guanido_kin_cat_dom"/>
</dbReference>
<dbReference type="InterPro" id="IPR004809">
    <property type="entry name" value="Gln_synth_I"/>
</dbReference>
<organism evidence="11 12">
    <name type="scientific">Candidatus Bealeia paramacronuclearis</name>
    <dbReference type="NCBI Taxonomy" id="1921001"/>
    <lineage>
        <taxon>Bacteria</taxon>
        <taxon>Pseudomonadati</taxon>
        <taxon>Pseudomonadota</taxon>
        <taxon>Alphaproteobacteria</taxon>
        <taxon>Holosporales</taxon>
        <taxon>Holosporaceae</taxon>
        <taxon>Candidatus Bealeia</taxon>
    </lineage>
</organism>
<evidence type="ECO:0000256" key="6">
    <source>
        <dbReference type="PROSITE-ProRule" id="PRU01330"/>
    </source>
</evidence>
<dbReference type="SUPFAM" id="SSF55931">
    <property type="entry name" value="Glutamine synthetase/guanido kinase"/>
    <property type="match status" value="1"/>
</dbReference>
<evidence type="ECO:0000313" key="11">
    <source>
        <dbReference type="EMBL" id="WVX66179.1"/>
    </source>
</evidence>
<comment type="cofactor">
    <cofactor evidence="1">
        <name>Mg(2+)</name>
        <dbReference type="ChEBI" id="CHEBI:18420"/>
    </cofactor>
</comment>
<comment type="catalytic activity">
    <reaction evidence="8">
        <text>L-glutamate + NH4(+) + ATP = L-glutamine + ADP + phosphate + H(+)</text>
        <dbReference type="Rhea" id="RHEA:16169"/>
        <dbReference type="ChEBI" id="CHEBI:15378"/>
        <dbReference type="ChEBI" id="CHEBI:28938"/>
        <dbReference type="ChEBI" id="CHEBI:29985"/>
        <dbReference type="ChEBI" id="CHEBI:30616"/>
        <dbReference type="ChEBI" id="CHEBI:43474"/>
        <dbReference type="ChEBI" id="CHEBI:58359"/>
        <dbReference type="ChEBI" id="CHEBI:456216"/>
        <dbReference type="EC" id="6.3.1.2"/>
    </reaction>
</comment>
<comment type="function">
    <text evidence="2">Catalyzes the ATP-dependent biosynthesis of glutamine from glutamate and ammonia.</text>
</comment>